<dbReference type="RefSeq" id="WP_036120528.1">
    <property type="nucleotide sequence ID" value="NZ_JPFK01000005.1"/>
</dbReference>
<feature type="domain" description="Deacetylase PdaC" evidence="3">
    <location>
        <begin position="42"/>
        <end position="144"/>
    </location>
</feature>
<dbReference type="STRING" id="1197477.IA57_06090"/>
<dbReference type="EMBL" id="JPFK01000005">
    <property type="protein sequence ID" value="KFB01395.1"/>
    <property type="molecule type" value="Genomic_DNA"/>
</dbReference>
<accession>A0A084TL09</accession>
<dbReference type="Pfam" id="PF13739">
    <property type="entry name" value="PdaC"/>
    <property type="match status" value="1"/>
</dbReference>
<evidence type="ECO:0000256" key="1">
    <source>
        <dbReference type="SAM" id="SignalP"/>
    </source>
</evidence>
<dbReference type="AlphaFoldDB" id="A0A084TL09"/>
<comment type="caution">
    <text evidence="4">The sequence shown here is derived from an EMBL/GenBank/DDBJ whole genome shotgun (WGS) entry which is preliminary data.</text>
</comment>
<keyword evidence="5" id="KW-1185">Reference proteome</keyword>
<sequence length="248" mass="27936">MFNKKSFAVLKKLTVFSVFLCLALSCKDNMPITFKETVFNSKTTADIDILYPKVTEAHPIAKQINTEIEHYISQRLLFKDTTAQISIKAAAAAFDNELNQFKTAFPETPQHWEALIEGEVLYQTPALICIGISSYTYTGGAHGNDTIAFLNFNPETGALFTKAELFQNLSEFSALTESFLKKEIEIGKRETMADYFFGEAFKLPESIGFNEEGVIMLYNKYEIASYAQGITEFVIPYSEAEPFLKIMP</sequence>
<organism evidence="4 5">
    <name type="scientific">Mangrovimonas yunxiaonensis</name>
    <dbReference type="NCBI Taxonomy" id="1197477"/>
    <lineage>
        <taxon>Bacteria</taxon>
        <taxon>Pseudomonadati</taxon>
        <taxon>Bacteroidota</taxon>
        <taxon>Flavobacteriia</taxon>
        <taxon>Flavobacteriales</taxon>
        <taxon>Flavobacteriaceae</taxon>
        <taxon>Mangrovimonas</taxon>
    </lineage>
</organism>
<reference evidence="5" key="2">
    <citation type="submission" date="2014-07" db="EMBL/GenBank/DDBJ databases">
        <title>Genome sequence of Mangrovimonas yunxiaonensis.</title>
        <authorList>
            <person name="Li Y."/>
            <person name="Zheng T."/>
        </authorList>
    </citation>
    <scope>NUCLEOTIDE SEQUENCE [LARGE SCALE GENOMIC DNA]</scope>
    <source>
        <strain evidence="5">LY01</strain>
    </source>
</reference>
<keyword evidence="1" id="KW-0732">Signal</keyword>
<name>A0A084TL09_9FLAO</name>
<dbReference type="Gene3D" id="3.90.640.20">
    <property type="entry name" value="Heat-shock cognate protein, ATPase"/>
    <property type="match status" value="1"/>
</dbReference>
<gene>
    <name evidence="4" type="ORF">IA57_06090</name>
</gene>
<proteinExistence type="predicted"/>
<dbReference type="InterPro" id="IPR037126">
    <property type="entry name" value="PdaC/RsiV-like_sf"/>
</dbReference>
<feature type="signal peptide" evidence="1">
    <location>
        <begin position="1"/>
        <end position="20"/>
    </location>
</feature>
<feature type="domain" description="DUF3298" evidence="2">
    <location>
        <begin position="174"/>
        <end position="238"/>
    </location>
</feature>
<dbReference type="InterPro" id="IPR021729">
    <property type="entry name" value="DUF3298"/>
</dbReference>
<evidence type="ECO:0000259" key="2">
    <source>
        <dbReference type="Pfam" id="PF11738"/>
    </source>
</evidence>
<protein>
    <recommendedName>
        <fullName evidence="6">Deacetylase PdaC domain-containing protein</fullName>
    </recommendedName>
</protein>
<evidence type="ECO:0008006" key="6">
    <source>
        <dbReference type="Google" id="ProtNLM"/>
    </source>
</evidence>
<dbReference type="Gene3D" id="3.30.565.40">
    <property type="entry name" value="Fervidobacterium nodosum Rt17-B1 like"/>
    <property type="match status" value="1"/>
</dbReference>
<evidence type="ECO:0000313" key="4">
    <source>
        <dbReference type="EMBL" id="KFB01395.1"/>
    </source>
</evidence>
<dbReference type="PROSITE" id="PS51257">
    <property type="entry name" value="PROKAR_LIPOPROTEIN"/>
    <property type="match status" value="1"/>
</dbReference>
<evidence type="ECO:0000259" key="3">
    <source>
        <dbReference type="Pfam" id="PF13739"/>
    </source>
</evidence>
<reference evidence="4 5" key="1">
    <citation type="journal article" date="2014" name="Genome Announc.">
        <title>Draft Genome Sequence of the Algicidal Bacterium Mangrovimonas yunxiaonensis Strain LY01.</title>
        <authorList>
            <person name="Li Y."/>
            <person name="Zhu H."/>
            <person name="Li C."/>
            <person name="Zhang H."/>
            <person name="Chen Z."/>
            <person name="Zheng W."/>
            <person name="Xu H."/>
            <person name="Zheng T."/>
        </authorList>
    </citation>
    <scope>NUCLEOTIDE SEQUENCE [LARGE SCALE GENOMIC DNA]</scope>
    <source>
        <strain evidence="4 5">LY01</strain>
    </source>
</reference>
<dbReference type="InterPro" id="IPR025303">
    <property type="entry name" value="PdaC"/>
</dbReference>
<evidence type="ECO:0000313" key="5">
    <source>
        <dbReference type="Proteomes" id="UP000028521"/>
    </source>
</evidence>
<dbReference type="Proteomes" id="UP000028521">
    <property type="component" value="Unassembled WGS sequence"/>
</dbReference>
<dbReference type="OrthoDB" id="594879at2"/>
<dbReference type="Pfam" id="PF11738">
    <property type="entry name" value="DUF3298"/>
    <property type="match status" value="1"/>
</dbReference>
<feature type="chain" id="PRO_5001782631" description="Deacetylase PdaC domain-containing protein" evidence="1">
    <location>
        <begin position="21"/>
        <end position="248"/>
    </location>
</feature>
<dbReference type="eggNOG" id="ENOG502Z967">
    <property type="taxonomic scope" value="Bacteria"/>
</dbReference>